<organism evidence="1">
    <name type="scientific">Anguilla anguilla</name>
    <name type="common">European freshwater eel</name>
    <name type="synonym">Muraena anguilla</name>
    <dbReference type="NCBI Taxonomy" id="7936"/>
    <lineage>
        <taxon>Eukaryota</taxon>
        <taxon>Metazoa</taxon>
        <taxon>Chordata</taxon>
        <taxon>Craniata</taxon>
        <taxon>Vertebrata</taxon>
        <taxon>Euteleostomi</taxon>
        <taxon>Actinopterygii</taxon>
        <taxon>Neopterygii</taxon>
        <taxon>Teleostei</taxon>
        <taxon>Anguilliformes</taxon>
        <taxon>Anguillidae</taxon>
        <taxon>Anguilla</taxon>
    </lineage>
</organism>
<reference evidence="1" key="2">
    <citation type="journal article" date="2015" name="Fish Shellfish Immunol.">
        <title>Early steps in the European eel (Anguilla anguilla)-Vibrio vulnificus interaction in the gills: Role of the RtxA13 toxin.</title>
        <authorList>
            <person name="Callol A."/>
            <person name="Pajuelo D."/>
            <person name="Ebbesson L."/>
            <person name="Teles M."/>
            <person name="MacKenzie S."/>
            <person name="Amaro C."/>
        </authorList>
    </citation>
    <scope>NUCLEOTIDE SEQUENCE</scope>
</reference>
<dbReference type="EMBL" id="GBXM01091789">
    <property type="protein sequence ID" value="JAH16788.1"/>
    <property type="molecule type" value="Transcribed_RNA"/>
</dbReference>
<proteinExistence type="predicted"/>
<evidence type="ECO:0000313" key="1">
    <source>
        <dbReference type="EMBL" id="JAH16788.1"/>
    </source>
</evidence>
<reference evidence="1" key="1">
    <citation type="submission" date="2014-11" db="EMBL/GenBank/DDBJ databases">
        <authorList>
            <person name="Amaro Gonzalez C."/>
        </authorList>
    </citation>
    <scope>NUCLEOTIDE SEQUENCE</scope>
</reference>
<name>A0A0E9QL31_ANGAN</name>
<sequence>MKSTPPILIVVLIWFSNKRQNIRQVHKLLNLPLLKNQAKLLSFNTGEFSWLATPPTVS</sequence>
<protein>
    <submittedName>
        <fullName evidence="1">Uncharacterized protein</fullName>
    </submittedName>
</protein>
<accession>A0A0E9QL31</accession>
<dbReference type="AlphaFoldDB" id="A0A0E9QL31"/>